<dbReference type="PANTHER" id="PTHR10963:SF55">
    <property type="entry name" value="GLYCOSIDE HYDROLASE FAMILY 16 PROTEIN"/>
    <property type="match status" value="1"/>
</dbReference>
<dbReference type="AlphaFoldDB" id="A0A7R9LBF9"/>
<reference evidence="4" key="1">
    <citation type="submission" date="2020-11" db="EMBL/GenBank/DDBJ databases">
        <authorList>
            <person name="Tran Van P."/>
        </authorList>
    </citation>
    <scope>NUCLEOTIDE SEQUENCE</scope>
</reference>
<dbReference type="InterPro" id="IPR013320">
    <property type="entry name" value="ConA-like_dom_sf"/>
</dbReference>
<dbReference type="EMBL" id="CAJPVJ010000267">
    <property type="protein sequence ID" value="CAG2161883.1"/>
    <property type="molecule type" value="Genomic_DNA"/>
</dbReference>
<dbReference type="OrthoDB" id="4781at2759"/>
<feature type="signal peptide" evidence="2">
    <location>
        <begin position="1"/>
        <end position="19"/>
    </location>
</feature>
<dbReference type="GO" id="GO:0004553">
    <property type="term" value="F:hydrolase activity, hydrolyzing O-glycosyl compounds"/>
    <property type="evidence" value="ECO:0007669"/>
    <property type="project" value="InterPro"/>
</dbReference>
<proteinExistence type="inferred from homology"/>
<dbReference type="InterPro" id="IPR050546">
    <property type="entry name" value="Glycosyl_Hydrlase_16"/>
</dbReference>
<dbReference type="PANTHER" id="PTHR10963">
    <property type="entry name" value="GLYCOSYL HYDROLASE-RELATED"/>
    <property type="match status" value="1"/>
</dbReference>
<dbReference type="Proteomes" id="UP000728032">
    <property type="component" value="Unassembled WGS sequence"/>
</dbReference>
<sequence>MKLILLLVASAAYICSTGAQEYKLVWADEFNGAGVLNDCEWKYEMGGDGWGNNELEFYTSHRPENGHQENGSLVIRVNVEPSGYGGRQFTSVRAITAKAWTYGKFEARARLPKGKQLWPAIWMMPQNSYYGIWAASGEIDLMENRGTQNNVIQGSIHYGGTWPNNQYSGSGEKEFAGIDFSRDFHTFTFEWEKTEMRWSLDGKVYHTENINKSMWSGKGVNPYTANGQPFDRPFFFVINIAVSGSFFPADKYGPPVTVDEAKKWEKPTMEIDYLRVYQK</sequence>
<evidence type="ECO:0000259" key="3">
    <source>
        <dbReference type="PROSITE" id="PS51762"/>
    </source>
</evidence>
<accession>A0A7R9LBF9</accession>
<evidence type="ECO:0000313" key="4">
    <source>
        <dbReference type="EMBL" id="CAD7638589.1"/>
    </source>
</evidence>
<dbReference type="GO" id="GO:0005975">
    <property type="term" value="P:carbohydrate metabolic process"/>
    <property type="evidence" value="ECO:0007669"/>
    <property type="project" value="InterPro"/>
</dbReference>
<gene>
    <name evidence="4" type="ORF">ONB1V03_LOCUS1484</name>
</gene>
<keyword evidence="5" id="KW-1185">Reference proteome</keyword>
<feature type="domain" description="GH16" evidence="3">
    <location>
        <begin position="28"/>
        <end position="279"/>
    </location>
</feature>
<name>A0A7R9LBF9_9ACAR</name>
<dbReference type="SUPFAM" id="SSF49899">
    <property type="entry name" value="Concanavalin A-like lectins/glucanases"/>
    <property type="match status" value="1"/>
</dbReference>
<organism evidence="4">
    <name type="scientific">Oppiella nova</name>
    <dbReference type="NCBI Taxonomy" id="334625"/>
    <lineage>
        <taxon>Eukaryota</taxon>
        <taxon>Metazoa</taxon>
        <taxon>Ecdysozoa</taxon>
        <taxon>Arthropoda</taxon>
        <taxon>Chelicerata</taxon>
        <taxon>Arachnida</taxon>
        <taxon>Acari</taxon>
        <taxon>Acariformes</taxon>
        <taxon>Sarcoptiformes</taxon>
        <taxon>Oribatida</taxon>
        <taxon>Brachypylina</taxon>
        <taxon>Oppioidea</taxon>
        <taxon>Oppiidae</taxon>
        <taxon>Oppiella</taxon>
    </lineage>
</organism>
<evidence type="ECO:0000256" key="1">
    <source>
        <dbReference type="ARBA" id="ARBA00006865"/>
    </source>
</evidence>
<dbReference type="PROSITE" id="PS51762">
    <property type="entry name" value="GH16_2"/>
    <property type="match status" value="1"/>
</dbReference>
<comment type="similarity">
    <text evidence="1">Belongs to the glycosyl hydrolase 16 family.</text>
</comment>
<evidence type="ECO:0000256" key="2">
    <source>
        <dbReference type="SAM" id="SignalP"/>
    </source>
</evidence>
<dbReference type="CDD" id="cd08023">
    <property type="entry name" value="GH16_laminarinase_like"/>
    <property type="match status" value="1"/>
</dbReference>
<dbReference type="InterPro" id="IPR000757">
    <property type="entry name" value="Beta-glucanase-like"/>
</dbReference>
<feature type="chain" id="PRO_5035592088" description="GH16 domain-containing protein" evidence="2">
    <location>
        <begin position="20"/>
        <end position="279"/>
    </location>
</feature>
<dbReference type="Pfam" id="PF00722">
    <property type="entry name" value="Glyco_hydro_16"/>
    <property type="match status" value="1"/>
</dbReference>
<keyword evidence="2" id="KW-0732">Signal</keyword>
<evidence type="ECO:0000313" key="5">
    <source>
        <dbReference type="Proteomes" id="UP000728032"/>
    </source>
</evidence>
<dbReference type="Gene3D" id="2.60.120.200">
    <property type="match status" value="1"/>
</dbReference>
<dbReference type="EMBL" id="OC915092">
    <property type="protein sequence ID" value="CAD7638589.1"/>
    <property type="molecule type" value="Genomic_DNA"/>
</dbReference>
<protein>
    <recommendedName>
        <fullName evidence="3">GH16 domain-containing protein</fullName>
    </recommendedName>
</protein>